<gene>
    <name evidence="2" type="ORF">IAA89_01855</name>
</gene>
<dbReference type="EMBL" id="JADIMP010000035">
    <property type="protein sequence ID" value="MBO8441186.1"/>
    <property type="molecule type" value="Genomic_DNA"/>
</dbReference>
<dbReference type="GO" id="GO:0022857">
    <property type="term" value="F:transmembrane transporter activity"/>
    <property type="evidence" value="ECO:0007669"/>
    <property type="project" value="InterPro"/>
</dbReference>
<sequence length="195" mass="21388">MRQNKLNNNVLLTLFASIIVIQILVPFLGYIPLGMSIIGIQISIIQFTVALAALLLGPKGGAILGGIWGLVSFVHAWTLNYSIGAIIFRNPVIAIIPRILVGLIIGILFKKIKKTNPASLALYGGLASFINTLFVTILIYLFTIFFHLPLHHENNLLWWILSSLVGVNGIAEIITGIIIFPIIAGPIIKHYYHIS</sequence>
<reference evidence="2" key="2">
    <citation type="journal article" date="2021" name="PeerJ">
        <title>Extensive microbial diversity within the chicken gut microbiome revealed by metagenomics and culture.</title>
        <authorList>
            <person name="Gilroy R."/>
            <person name="Ravi A."/>
            <person name="Getino M."/>
            <person name="Pursley I."/>
            <person name="Horton D.L."/>
            <person name="Alikhan N.F."/>
            <person name="Baker D."/>
            <person name="Gharbi K."/>
            <person name="Hall N."/>
            <person name="Watson M."/>
            <person name="Adriaenssens E.M."/>
            <person name="Foster-Nyarko E."/>
            <person name="Jarju S."/>
            <person name="Secka A."/>
            <person name="Antonio M."/>
            <person name="Oren A."/>
            <person name="Chaudhuri R.R."/>
            <person name="La Ragione R."/>
            <person name="Hildebrand F."/>
            <person name="Pallen M.J."/>
        </authorList>
    </citation>
    <scope>NUCLEOTIDE SEQUENCE</scope>
    <source>
        <strain evidence="2">C6-149</strain>
    </source>
</reference>
<feature type="transmembrane region" description="Helical" evidence="1">
    <location>
        <begin position="37"/>
        <end position="56"/>
    </location>
</feature>
<keyword evidence="1" id="KW-0472">Membrane</keyword>
<feature type="transmembrane region" description="Helical" evidence="1">
    <location>
        <begin position="121"/>
        <end position="146"/>
    </location>
</feature>
<feature type="transmembrane region" description="Helical" evidence="1">
    <location>
        <begin position="63"/>
        <end position="86"/>
    </location>
</feature>
<keyword evidence="1" id="KW-1133">Transmembrane helix</keyword>
<evidence type="ECO:0000313" key="3">
    <source>
        <dbReference type="Proteomes" id="UP000823614"/>
    </source>
</evidence>
<name>A0A9D9E4U8_9LACO</name>
<organism evidence="2 3">
    <name type="scientific">Candidatus Gallilactobacillus intestinavium</name>
    <dbReference type="NCBI Taxonomy" id="2840838"/>
    <lineage>
        <taxon>Bacteria</taxon>
        <taxon>Bacillati</taxon>
        <taxon>Bacillota</taxon>
        <taxon>Bacilli</taxon>
        <taxon>Lactobacillales</taxon>
        <taxon>Lactobacillaceae</taxon>
        <taxon>Lactobacillaceae incertae sedis</taxon>
        <taxon>Candidatus Gallilactobacillus</taxon>
    </lineage>
</organism>
<dbReference type="InterPro" id="IPR024529">
    <property type="entry name" value="ECF_trnsprt_substrate-spec"/>
</dbReference>
<dbReference type="AlphaFoldDB" id="A0A9D9E4U8"/>
<accession>A0A9D9E4U8</accession>
<keyword evidence="1" id="KW-0812">Transmembrane</keyword>
<dbReference type="Pfam" id="PF12822">
    <property type="entry name" value="ECF_trnsprt"/>
    <property type="match status" value="1"/>
</dbReference>
<comment type="caution">
    <text evidence="2">The sequence shown here is derived from an EMBL/GenBank/DDBJ whole genome shotgun (WGS) entry which is preliminary data.</text>
</comment>
<dbReference type="Proteomes" id="UP000823614">
    <property type="component" value="Unassembled WGS sequence"/>
</dbReference>
<evidence type="ECO:0000313" key="2">
    <source>
        <dbReference type="EMBL" id="MBO8441186.1"/>
    </source>
</evidence>
<evidence type="ECO:0000256" key="1">
    <source>
        <dbReference type="SAM" id="Phobius"/>
    </source>
</evidence>
<protein>
    <submittedName>
        <fullName evidence="2">ECF transporter S component</fullName>
    </submittedName>
</protein>
<feature type="transmembrane region" description="Helical" evidence="1">
    <location>
        <begin position="12"/>
        <end position="31"/>
    </location>
</feature>
<proteinExistence type="predicted"/>
<feature type="transmembrane region" description="Helical" evidence="1">
    <location>
        <begin position="158"/>
        <end position="183"/>
    </location>
</feature>
<reference evidence="2" key="1">
    <citation type="submission" date="2020-10" db="EMBL/GenBank/DDBJ databases">
        <authorList>
            <person name="Gilroy R."/>
        </authorList>
    </citation>
    <scope>NUCLEOTIDE SEQUENCE</scope>
    <source>
        <strain evidence="2">C6-149</strain>
    </source>
</reference>
<dbReference type="Gene3D" id="1.10.1760.20">
    <property type="match status" value="1"/>
</dbReference>
<feature type="transmembrane region" description="Helical" evidence="1">
    <location>
        <begin position="92"/>
        <end position="109"/>
    </location>
</feature>